<dbReference type="AlphaFoldDB" id="A0A134CEJ8"/>
<reference evidence="9" key="1">
    <citation type="submission" date="2016-01" db="EMBL/GenBank/DDBJ databases">
        <authorList>
            <person name="Oliw E.H."/>
        </authorList>
    </citation>
    <scope>NUCLEOTIDE SEQUENCE [LARGE SCALE GENOMIC DNA]</scope>
    <source>
        <strain evidence="9">KA00182</strain>
    </source>
</reference>
<keyword evidence="2" id="KW-0813">Transport</keyword>
<dbReference type="InterPro" id="IPR004841">
    <property type="entry name" value="AA-permease/SLC12A_dom"/>
</dbReference>
<feature type="transmembrane region" description="Helical" evidence="7">
    <location>
        <begin position="125"/>
        <end position="143"/>
    </location>
</feature>
<comment type="caution">
    <text evidence="9">The sequence shown here is derived from an EMBL/GenBank/DDBJ whole genome shotgun (WGS) entry which is preliminary data.</text>
</comment>
<keyword evidence="11" id="KW-1185">Reference proteome</keyword>
<dbReference type="Pfam" id="PF00324">
    <property type="entry name" value="AA_permease"/>
    <property type="match status" value="1"/>
</dbReference>
<evidence type="ECO:0000256" key="6">
    <source>
        <dbReference type="ARBA" id="ARBA00023136"/>
    </source>
</evidence>
<feature type="transmembrane region" description="Helical" evidence="7">
    <location>
        <begin position="441"/>
        <end position="460"/>
    </location>
</feature>
<dbReference type="InterPro" id="IPR004840">
    <property type="entry name" value="Amino_acid_permease_CS"/>
</dbReference>
<dbReference type="Proteomes" id="UP000242958">
    <property type="component" value="Unassembled WGS sequence"/>
</dbReference>
<feature type="domain" description="Amino acid permease/ SLC12A" evidence="8">
    <location>
        <begin position="16"/>
        <end position="469"/>
    </location>
</feature>
<feature type="transmembrane region" description="Helical" evidence="7">
    <location>
        <begin position="239"/>
        <end position="258"/>
    </location>
</feature>
<evidence type="ECO:0000256" key="2">
    <source>
        <dbReference type="ARBA" id="ARBA00022448"/>
    </source>
</evidence>
<evidence type="ECO:0000256" key="3">
    <source>
        <dbReference type="ARBA" id="ARBA00022692"/>
    </source>
</evidence>
<evidence type="ECO:0000313" key="10">
    <source>
        <dbReference type="EMBL" id="PNH22493.1"/>
    </source>
</evidence>
<comment type="subcellular location">
    <subcellularLocation>
        <location evidence="1">Membrane</location>
        <topology evidence="1">Multi-pass membrane protein</topology>
    </subcellularLocation>
</comment>
<keyword evidence="3 7" id="KW-0812">Transmembrane</keyword>
<dbReference type="PATRIC" id="fig|1588748.3.peg.1018"/>
<feature type="transmembrane region" description="Helical" evidence="7">
    <location>
        <begin position="285"/>
        <end position="306"/>
    </location>
</feature>
<protein>
    <submittedName>
        <fullName evidence="10">Gamma-aminobutyrate permease</fullName>
    </submittedName>
    <submittedName>
        <fullName evidence="9">Lysine-specific permease</fullName>
    </submittedName>
</protein>
<dbReference type="GO" id="GO:0015171">
    <property type="term" value="F:amino acid transmembrane transporter activity"/>
    <property type="evidence" value="ECO:0007669"/>
    <property type="project" value="TreeGrafter"/>
</dbReference>
<dbReference type="EMBL" id="LSDT01000044">
    <property type="protein sequence ID" value="KXB90636.1"/>
    <property type="molecule type" value="Genomic_DNA"/>
</dbReference>
<feature type="transmembrane region" description="Helical" evidence="7">
    <location>
        <begin position="20"/>
        <end position="38"/>
    </location>
</feature>
<feature type="transmembrane region" description="Helical" evidence="7">
    <location>
        <begin position="44"/>
        <end position="61"/>
    </location>
</feature>
<feature type="transmembrane region" description="Helical" evidence="7">
    <location>
        <begin position="338"/>
        <end position="359"/>
    </location>
</feature>
<proteinExistence type="predicted"/>
<evidence type="ECO:0000259" key="8">
    <source>
        <dbReference type="Pfam" id="PF00324"/>
    </source>
</evidence>
<dbReference type="PROSITE" id="PS00218">
    <property type="entry name" value="AMINO_ACID_PERMEASE_1"/>
    <property type="match status" value="1"/>
</dbReference>
<feature type="transmembrane region" description="Helical" evidence="7">
    <location>
        <begin position="192"/>
        <end position="212"/>
    </location>
</feature>
<keyword evidence="6 7" id="KW-0472">Membrane</keyword>
<evidence type="ECO:0000256" key="1">
    <source>
        <dbReference type="ARBA" id="ARBA00004141"/>
    </source>
</evidence>
<evidence type="ECO:0000313" key="9">
    <source>
        <dbReference type="EMBL" id="KXB90636.1"/>
    </source>
</evidence>
<dbReference type="GO" id="GO:0016020">
    <property type="term" value="C:membrane"/>
    <property type="evidence" value="ECO:0007669"/>
    <property type="project" value="UniProtKB-SubCell"/>
</dbReference>
<evidence type="ECO:0000256" key="7">
    <source>
        <dbReference type="SAM" id="Phobius"/>
    </source>
</evidence>
<dbReference type="RefSeq" id="WP_062485837.1">
    <property type="nucleotide sequence ID" value="NZ_KQ960952.1"/>
</dbReference>
<dbReference type="STRING" id="1588748.HMPREF3182_01059"/>
<keyword evidence="5 7" id="KW-1133">Transmembrane helix</keyword>
<evidence type="ECO:0000313" key="12">
    <source>
        <dbReference type="Proteomes" id="UP000242958"/>
    </source>
</evidence>
<evidence type="ECO:0000256" key="5">
    <source>
        <dbReference type="ARBA" id="ARBA00022989"/>
    </source>
</evidence>
<gene>
    <name evidence="10" type="ORF">CAL30_00585</name>
    <name evidence="9" type="ORF">HMPREF3182_01059</name>
</gene>
<sequence>MKDEKQKLRRSLKARHMNMIAIGGAIGTGLFVAGGETVSSAGPGGALVAYALIGVMVYFLMTSLGEMAAYLPVSGSFETYANRYVDKSLGFALGWNYWFNWAITLAAELVAGSLIMKYWFPELPASLWSGLFLIVLFLLNYLSTRSYGESEFIFSGIKVVTVLVFLFAGACLILGIGPSESPGFTNWFIKDAPFVGGFTSMLGIFMVAGFSFQGTEMIGIAAGESEDPEKNIPRAVHSIFWRILLFYFGSFIVIGFLIPYTDPNLLNTDIANISISPFTLVFERFGLVAAASIMNAVILTAVLSAGNSGLYVSTRMLYALAETGQAPKCFLKLNKRGVPVNALIATAAFGLAAFLTSLIGEGKAYAWLVNISGMAGFITWIGIALCHYRFRRAYIAQGKDLRKLPYRATLFPFGPLLALMMCIIITAGQNYSAFLGTHIDWYGASVVYIGIPIFLIVFLYHKLKHKTHIIPLKEVDLSRDKE</sequence>
<feature type="transmembrane region" description="Helical" evidence="7">
    <location>
        <begin position="155"/>
        <end position="177"/>
    </location>
</feature>
<evidence type="ECO:0000256" key="4">
    <source>
        <dbReference type="ARBA" id="ARBA00022970"/>
    </source>
</evidence>
<dbReference type="PANTHER" id="PTHR43341:SF1">
    <property type="entry name" value="GENERAL AMINO-ACID PERMEASE GAP1"/>
    <property type="match status" value="1"/>
</dbReference>
<dbReference type="Proteomes" id="UP000070160">
    <property type="component" value="Unassembled WGS sequence"/>
</dbReference>
<accession>A0A2J8BCJ4</accession>
<dbReference type="PIRSF" id="PIRSF006060">
    <property type="entry name" value="AA_transporter"/>
    <property type="match status" value="1"/>
</dbReference>
<dbReference type="FunFam" id="1.20.1740.10:FF:000001">
    <property type="entry name" value="Amino acid permease"/>
    <property type="match status" value="1"/>
</dbReference>
<feature type="transmembrane region" description="Helical" evidence="7">
    <location>
        <begin position="97"/>
        <end position="119"/>
    </location>
</feature>
<organism evidence="9 11">
    <name type="scientific">Megasphaera hutchinsoni</name>
    <dbReference type="NCBI Taxonomy" id="1588748"/>
    <lineage>
        <taxon>Bacteria</taxon>
        <taxon>Bacillati</taxon>
        <taxon>Bacillota</taxon>
        <taxon>Negativicutes</taxon>
        <taxon>Veillonellales</taxon>
        <taxon>Veillonellaceae</taxon>
        <taxon>Megasphaera</taxon>
    </lineage>
</organism>
<feature type="transmembrane region" description="Helical" evidence="7">
    <location>
        <begin position="365"/>
        <end position="388"/>
    </location>
</feature>
<dbReference type="InterPro" id="IPR050524">
    <property type="entry name" value="APC_YAT"/>
</dbReference>
<feature type="transmembrane region" description="Helical" evidence="7">
    <location>
        <begin position="409"/>
        <end position="429"/>
    </location>
</feature>
<keyword evidence="4" id="KW-0029">Amino-acid transport</keyword>
<dbReference type="PANTHER" id="PTHR43341">
    <property type="entry name" value="AMINO ACID PERMEASE"/>
    <property type="match status" value="1"/>
</dbReference>
<reference evidence="10 12" key="3">
    <citation type="submission" date="2017-05" db="EMBL/GenBank/DDBJ databases">
        <authorList>
            <person name="Song R."/>
            <person name="Chenine A.L."/>
            <person name="Ruprecht R.M."/>
        </authorList>
    </citation>
    <scope>NUCLEOTIDE SEQUENCE [LARGE SCALE GENOMIC DNA]</scope>
    <source>
        <strain evidence="10 12">KA00229</strain>
    </source>
</reference>
<evidence type="ECO:0000313" key="11">
    <source>
        <dbReference type="Proteomes" id="UP000070160"/>
    </source>
</evidence>
<accession>A0A134CEJ8</accession>
<dbReference type="EMBL" id="NFMF01000001">
    <property type="protein sequence ID" value="PNH22493.1"/>
    <property type="molecule type" value="Genomic_DNA"/>
</dbReference>
<name>A0A134CEJ8_9FIRM</name>
<reference evidence="11" key="2">
    <citation type="submission" date="2016-01" db="EMBL/GenBank/DDBJ databases">
        <authorList>
            <person name="Mitreva M."/>
            <person name="Pepin K.H."/>
            <person name="Mihindukulasuriya K.A."/>
            <person name="Fulton R."/>
            <person name="Fronick C."/>
            <person name="O'Laughlin M."/>
            <person name="Miner T."/>
            <person name="Herter B."/>
            <person name="Rosa B.A."/>
            <person name="Cordes M."/>
            <person name="Tomlinson C."/>
            <person name="Wollam A."/>
            <person name="Palsikar V.B."/>
            <person name="Mardis E.R."/>
            <person name="Wilson R.K."/>
        </authorList>
    </citation>
    <scope>NUCLEOTIDE SEQUENCE [LARGE SCALE GENOMIC DNA]</scope>
    <source>
        <strain evidence="11">KA00182</strain>
    </source>
</reference>
<dbReference type="Gene3D" id="1.20.1740.10">
    <property type="entry name" value="Amino acid/polyamine transporter I"/>
    <property type="match status" value="1"/>
</dbReference>